<dbReference type="Pfam" id="PF07653">
    <property type="entry name" value="SH3_2"/>
    <property type="match status" value="1"/>
</dbReference>
<dbReference type="GO" id="GO:0005737">
    <property type="term" value="C:cytoplasm"/>
    <property type="evidence" value="ECO:0007669"/>
    <property type="project" value="TreeGrafter"/>
</dbReference>
<dbReference type="EMBL" id="JWIN03000007">
    <property type="protein sequence ID" value="KAB1276514.1"/>
    <property type="molecule type" value="Genomic_DNA"/>
</dbReference>
<dbReference type="InterPro" id="IPR001452">
    <property type="entry name" value="SH3_domain"/>
</dbReference>
<accession>A0A5N4DZU2</accession>
<dbReference type="PANTHER" id="PTHR45653">
    <property type="entry name" value="DEDICATOR OF CYTOKINESIS"/>
    <property type="match status" value="1"/>
</dbReference>
<dbReference type="Gene3D" id="1.20.1270.350">
    <property type="entry name" value="Dedicator of cytokinesis N-terminal subdomain"/>
    <property type="match status" value="1"/>
</dbReference>
<feature type="domain" description="SH3" evidence="3">
    <location>
        <begin position="44"/>
        <end position="105"/>
    </location>
</feature>
<dbReference type="InterPro" id="IPR026791">
    <property type="entry name" value="DOCK"/>
</dbReference>
<keyword evidence="5" id="KW-1185">Reference proteome</keyword>
<dbReference type="Proteomes" id="UP000299084">
    <property type="component" value="Unassembled WGS sequence"/>
</dbReference>
<feature type="non-terminal residue" evidence="4">
    <location>
        <position position="339"/>
    </location>
</feature>
<dbReference type="InterPro" id="IPR036028">
    <property type="entry name" value="SH3-like_dom_sf"/>
</dbReference>
<dbReference type="GO" id="GO:0005886">
    <property type="term" value="C:plasma membrane"/>
    <property type="evidence" value="ECO:0007669"/>
    <property type="project" value="TreeGrafter"/>
</dbReference>
<dbReference type="GO" id="GO:0060326">
    <property type="term" value="P:cell chemotaxis"/>
    <property type="evidence" value="ECO:0007669"/>
    <property type="project" value="TreeGrafter"/>
</dbReference>
<reference evidence="4 5" key="1">
    <citation type="journal article" date="2019" name="Mol. Ecol. Resour.">
        <title>Improving Illumina assemblies with Hi-C and long reads: an example with the North African dromedary.</title>
        <authorList>
            <person name="Elbers J.P."/>
            <person name="Rogers M.F."/>
            <person name="Perelman P.L."/>
            <person name="Proskuryakova A.A."/>
            <person name="Serdyukova N.A."/>
            <person name="Johnson W.E."/>
            <person name="Horin P."/>
            <person name="Corander J."/>
            <person name="Murphy D."/>
            <person name="Burger P.A."/>
        </authorList>
    </citation>
    <scope>NUCLEOTIDE SEQUENCE [LARGE SCALE GENOMIC DNA]</scope>
    <source>
        <strain evidence="4">Drom800</strain>
        <tissue evidence="4">Blood</tissue>
    </source>
</reference>
<keyword evidence="1 2" id="KW-0728">SH3 domain</keyword>
<dbReference type="PANTHER" id="PTHR45653:SF7">
    <property type="entry name" value="DEDICATOR OF CYTOKINESIS PROTEIN 4"/>
    <property type="match status" value="1"/>
</dbReference>
<dbReference type="Gene3D" id="2.30.30.40">
    <property type="entry name" value="SH3 Domains"/>
    <property type="match status" value="1"/>
</dbReference>
<protein>
    <submittedName>
        <fullName evidence="4">Dedicator of cytokinesis protein 4</fullName>
    </submittedName>
</protein>
<dbReference type="Pfam" id="PF16172">
    <property type="entry name" value="DOCK_N"/>
    <property type="match status" value="1"/>
</dbReference>
<gene>
    <name evidence="4" type="ORF">Cadr_000008208</name>
</gene>
<evidence type="ECO:0000313" key="4">
    <source>
        <dbReference type="EMBL" id="KAB1276514.1"/>
    </source>
</evidence>
<dbReference type="FunFam" id="1.20.1270.350:FF:000001">
    <property type="entry name" value="dedicator of cytokinesis protein 4"/>
    <property type="match status" value="1"/>
</dbReference>
<dbReference type="SUPFAM" id="SSF50044">
    <property type="entry name" value="SH3-domain"/>
    <property type="match status" value="1"/>
</dbReference>
<evidence type="ECO:0000256" key="2">
    <source>
        <dbReference type="PROSITE-ProRule" id="PRU00192"/>
    </source>
</evidence>
<dbReference type="GO" id="GO:0007264">
    <property type="term" value="P:small GTPase-mediated signal transduction"/>
    <property type="evidence" value="ECO:0007669"/>
    <property type="project" value="InterPro"/>
</dbReference>
<proteinExistence type="predicted"/>
<dbReference type="SMART" id="SM00326">
    <property type="entry name" value="SH3"/>
    <property type="match status" value="1"/>
</dbReference>
<dbReference type="CDD" id="cd12049">
    <property type="entry name" value="SH3_DOCK4_B"/>
    <property type="match status" value="1"/>
</dbReference>
<name>A0A5N4DZU2_CAMDR</name>
<dbReference type="InterPro" id="IPR042455">
    <property type="entry name" value="DOCK_N_sub1"/>
</dbReference>
<dbReference type="AlphaFoldDB" id="A0A5N4DZU2"/>
<dbReference type="GO" id="GO:0005085">
    <property type="term" value="F:guanyl-nucleotide exchange factor activity"/>
    <property type="evidence" value="ECO:0007669"/>
    <property type="project" value="InterPro"/>
</dbReference>
<dbReference type="PROSITE" id="PS50002">
    <property type="entry name" value="SH3"/>
    <property type="match status" value="1"/>
</dbReference>
<organism evidence="4 5">
    <name type="scientific">Camelus dromedarius</name>
    <name type="common">Dromedary</name>
    <name type="synonym">Arabian camel</name>
    <dbReference type="NCBI Taxonomy" id="9838"/>
    <lineage>
        <taxon>Eukaryota</taxon>
        <taxon>Metazoa</taxon>
        <taxon>Chordata</taxon>
        <taxon>Craniata</taxon>
        <taxon>Vertebrata</taxon>
        <taxon>Euteleostomi</taxon>
        <taxon>Mammalia</taxon>
        <taxon>Eutheria</taxon>
        <taxon>Laurasiatheria</taxon>
        <taxon>Artiodactyla</taxon>
        <taxon>Tylopoda</taxon>
        <taxon>Camelidae</taxon>
        <taxon>Camelus</taxon>
    </lineage>
</organism>
<evidence type="ECO:0000259" key="3">
    <source>
        <dbReference type="PROSITE" id="PS50002"/>
    </source>
</evidence>
<dbReference type="InterPro" id="IPR032376">
    <property type="entry name" value="DOCK_N"/>
</dbReference>
<evidence type="ECO:0000313" key="5">
    <source>
        <dbReference type="Proteomes" id="UP000299084"/>
    </source>
</evidence>
<comment type="caution">
    <text evidence="4">The sequence shown here is derived from an EMBL/GenBank/DDBJ whole genome shotgun (WGS) entry which is preliminary data.</text>
</comment>
<sequence length="339" mass="39072">MKPGKEMEFMNSTAVFKKVMRGRREQPAAGEVFVAALRGAGHCKFHISEILIASFRGTVPYGLSLEIGDTVQILEKCDGWYRGFALKNPNIKGIFPSSYVHLKNACVKNKGQFEMVIPTEDSVITEMTSTLRDWGTMWKQLYVRNEGDLFHRLWHIMNEILDLRRQVLVGHLTHDRMKDVKRHITARLDWGNEQLGLDLVPRKEYAMVDPEDISITELYRLVGRVGRTHAYSLEMVVVVVIYCHSWIKDHGMEFSVNVMIDAGNLALFEVKTRHLLESMLIMFLGDIIQMEHRHRKKDTPVQASSHHLFVQMKSLMCSNLGEELEVIFSLFDSKENRPI</sequence>
<dbReference type="InterPro" id="IPR035769">
    <property type="entry name" value="DOCK4_SH3"/>
</dbReference>
<evidence type="ECO:0000256" key="1">
    <source>
        <dbReference type="ARBA" id="ARBA00022443"/>
    </source>
</evidence>
<dbReference type="GO" id="GO:0031267">
    <property type="term" value="F:small GTPase binding"/>
    <property type="evidence" value="ECO:0007669"/>
    <property type="project" value="TreeGrafter"/>
</dbReference>